<dbReference type="Proteomes" id="UP000008635">
    <property type="component" value="Chromosome"/>
</dbReference>
<dbReference type="PROSITE" id="PS00830">
    <property type="entry name" value="GREAB_2"/>
    <property type="match status" value="1"/>
</dbReference>
<dbReference type="SUPFAM" id="SSF46557">
    <property type="entry name" value="GreA transcript cleavage protein, N-terminal domain"/>
    <property type="match status" value="1"/>
</dbReference>
<gene>
    <name evidence="7" type="ordered locus">Deima_1721</name>
</gene>
<dbReference type="GO" id="GO:0003677">
    <property type="term" value="F:DNA binding"/>
    <property type="evidence" value="ECO:0007669"/>
    <property type="project" value="InterPro"/>
</dbReference>
<sequence length="157" mass="16748">MASPIQVTAAGLQRLQGSLDRERERAEEARRVLREQMEANEAESLGLTEAQQHLAAIEARIEELEGMIADAEVLPASTSDAVALGSTLTLLNVENGQVRRVRLVSPVEATGSVDGVALISTQSPVGAALLGRRVGETFSVRLGGRTAEYQVRSLEEA</sequence>
<dbReference type="GO" id="GO:0070063">
    <property type="term" value="F:RNA polymerase binding"/>
    <property type="evidence" value="ECO:0007669"/>
    <property type="project" value="InterPro"/>
</dbReference>
<dbReference type="InterPro" id="IPR022691">
    <property type="entry name" value="Tscrpt_elong_fac_GreA/B_N"/>
</dbReference>
<dbReference type="EMBL" id="CP002454">
    <property type="protein sequence ID" value="ADV67370.1"/>
    <property type="molecule type" value="Genomic_DNA"/>
</dbReference>
<dbReference type="HOGENOM" id="CLU_101379_2_2_0"/>
<keyword evidence="8" id="KW-1185">Reference proteome</keyword>
<name>E8U8I1_DEIML</name>
<evidence type="ECO:0000259" key="5">
    <source>
        <dbReference type="Pfam" id="PF01272"/>
    </source>
</evidence>
<dbReference type="RefSeq" id="WP_013556875.1">
    <property type="nucleotide sequence ID" value="NC_014958.1"/>
</dbReference>
<protein>
    <submittedName>
        <fullName evidence="7">GreA/GreB family elongation factor</fullName>
    </submittedName>
</protein>
<dbReference type="SUPFAM" id="SSF54534">
    <property type="entry name" value="FKBP-like"/>
    <property type="match status" value="1"/>
</dbReference>
<dbReference type="Gene3D" id="1.10.287.180">
    <property type="entry name" value="Transcription elongation factor, GreA/GreB, N-terminal domain"/>
    <property type="match status" value="1"/>
</dbReference>
<dbReference type="InterPro" id="IPR018151">
    <property type="entry name" value="TF_GreA/GreB_CS"/>
</dbReference>
<evidence type="ECO:0000256" key="1">
    <source>
        <dbReference type="ARBA" id="ARBA00008213"/>
    </source>
</evidence>
<dbReference type="AlphaFoldDB" id="E8U8I1"/>
<keyword evidence="2" id="KW-0805">Transcription regulation</keyword>
<feature type="domain" description="Transcription elongation factor GreA/GreB N-terminal" evidence="6">
    <location>
        <begin position="5"/>
        <end position="73"/>
    </location>
</feature>
<dbReference type="InterPro" id="IPR001437">
    <property type="entry name" value="Tscrpt_elong_fac_GreA/B_C"/>
</dbReference>
<dbReference type="InterPro" id="IPR036953">
    <property type="entry name" value="GreA/GreB_C_sf"/>
</dbReference>
<evidence type="ECO:0000259" key="6">
    <source>
        <dbReference type="Pfam" id="PF03449"/>
    </source>
</evidence>
<comment type="similarity">
    <text evidence="1">Belongs to the GreA/GreB family.</text>
</comment>
<feature type="domain" description="Transcription elongation factor GreA/GreB C-terminal" evidence="5">
    <location>
        <begin position="78"/>
        <end position="154"/>
    </location>
</feature>
<organism evidence="7 8">
    <name type="scientific">Deinococcus maricopensis (strain DSM 21211 / LMG 22137 / NRRL B-23946 / LB-34)</name>
    <dbReference type="NCBI Taxonomy" id="709986"/>
    <lineage>
        <taxon>Bacteria</taxon>
        <taxon>Thermotogati</taxon>
        <taxon>Deinococcota</taxon>
        <taxon>Deinococci</taxon>
        <taxon>Deinococcales</taxon>
        <taxon>Deinococcaceae</taxon>
        <taxon>Deinococcus</taxon>
    </lineage>
</organism>
<evidence type="ECO:0000313" key="8">
    <source>
        <dbReference type="Proteomes" id="UP000008635"/>
    </source>
</evidence>
<keyword evidence="7" id="KW-0648">Protein biosynthesis</keyword>
<accession>E8U8I1</accession>
<keyword evidence="3" id="KW-0804">Transcription</keyword>
<dbReference type="PIRSF" id="PIRSF006092">
    <property type="entry name" value="GreA_GreB"/>
    <property type="match status" value="1"/>
</dbReference>
<dbReference type="PANTHER" id="PTHR30437:SF4">
    <property type="entry name" value="TRANSCRIPTION ELONGATION FACTOR GREA"/>
    <property type="match status" value="1"/>
</dbReference>
<keyword evidence="4" id="KW-0175">Coiled coil</keyword>
<dbReference type="Pfam" id="PF03449">
    <property type="entry name" value="GreA_GreB_N"/>
    <property type="match status" value="1"/>
</dbReference>
<evidence type="ECO:0000256" key="3">
    <source>
        <dbReference type="ARBA" id="ARBA00023163"/>
    </source>
</evidence>
<dbReference type="PANTHER" id="PTHR30437">
    <property type="entry name" value="TRANSCRIPTION ELONGATION FACTOR GREA"/>
    <property type="match status" value="1"/>
</dbReference>
<evidence type="ECO:0000313" key="7">
    <source>
        <dbReference type="EMBL" id="ADV67370.1"/>
    </source>
</evidence>
<reference evidence="8" key="2">
    <citation type="submission" date="2011-01" db="EMBL/GenBank/DDBJ databases">
        <title>The complete genome of Deinococcus maricopensis DSM 21211.</title>
        <authorList>
            <consortium name="US DOE Joint Genome Institute (JGI-PGF)"/>
            <person name="Lucas S."/>
            <person name="Copeland A."/>
            <person name="Lapidus A."/>
            <person name="Goodwin L."/>
            <person name="Pitluck S."/>
            <person name="Kyrpides N."/>
            <person name="Mavromatis K."/>
            <person name="Pagani I."/>
            <person name="Ivanova N."/>
            <person name="Ovchinnikova G."/>
            <person name="Zeytun A."/>
            <person name="Detter J.C."/>
            <person name="Han C."/>
            <person name="Land M."/>
            <person name="Hauser L."/>
            <person name="Markowitz V."/>
            <person name="Cheng J.-F."/>
            <person name="Hugenholtz P."/>
            <person name="Woyke T."/>
            <person name="Wu D."/>
            <person name="Pukall R."/>
            <person name="Gehrich-Schroeter G."/>
            <person name="Brambilla E."/>
            <person name="Klenk H.-P."/>
            <person name="Eisen J.A."/>
        </authorList>
    </citation>
    <scope>NUCLEOTIDE SEQUENCE [LARGE SCALE GENOMIC DNA]</scope>
    <source>
        <strain evidence="8">DSM 21211 / LMG 22137 / NRRL B-23946 / LB-34</strain>
    </source>
</reference>
<dbReference type="InterPro" id="IPR023459">
    <property type="entry name" value="Tscrpt_elong_fac_GreA/B_fam"/>
</dbReference>
<dbReference type="STRING" id="709986.Deima_1721"/>
<dbReference type="GO" id="GO:0003746">
    <property type="term" value="F:translation elongation factor activity"/>
    <property type="evidence" value="ECO:0007669"/>
    <property type="project" value="UniProtKB-KW"/>
</dbReference>
<dbReference type="GO" id="GO:0006354">
    <property type="term" value="P:DNA-templated transcription elongation"/>
    <property type="evidence" value="ECO:0007669"/>
    <property type="project" value="TreeGrafter"/>
</dbReference>
<keyword evidence="7" id="KW-0251">Elongation factor</keyword>
<dbReference type="OrthoDB" id="72226at2"/>
<dbReference type="Pfam" id="PF01272">
    <property type="entry name" value="GreA_GreB"/>
    <property type="match status" value="1"/>
</dbReference>
<proteinExistence type="inferred from homology"/>
<dbReference type="InterPro" id="IPR036805">
    <property type="entry name" value="Tscrpt_elong_fac_GreA/B_N_sf"/>
</dbReference>
<dbReference type="GO" id="GO:0032784">
    <property type="term" value="P:regulation of DNA-templated transcription elongation"/>
    <property type="evidence" value="ECO:0007669"/>
    <property type="project" value="InterPro"/>
</dbReference>
<dbReference type="KEGG" id="dmr:Deima_1721"/>
<dbReference type="Gene3D" id="3.10.50.30">
    <property type="entry name" value="Transcription elongation factor, GreA/GreB, C-terminal domain"/>
    <property type="match status" value="1"/>
</dbReference>
<evidence type="ECO:0000256" key="4">
    <source>
        <dbReference type="SAM" id="Coils"/>
    </source>
</evidence>
<dbReference type="eggNOG" id="COG0782">
    <property type="taxonomic scope" value="Bacteria"/>
</dbReference>
<feature type="coiled-coil region" evidence="4">
    <location>
        <begin position="12"/>
        <end position="74"/>
    </location>
</feature>
<evidence type="ECO:0000256" key="2">
    <source>
        <dbReference type="ARBA" id="ARBA00023015"/>
    </source>
</evidence>
<reference evidence="7 8" key="1">
    <citation type="journal article" date="2011" name="Stand. Genomic Sci.">
        <title>Complete genome sequence of Deinococcus maricopensis type strain (LB-34).</title>
        <authorList>
            <person name="Pukall R."/>
            <person name="Zeytun A."/>
            <person name="Lucas S."/>
            <person name="Lapidus A."/>
            <person name="Hammon N."/>
            <person name="Deshpande S."/>
            <person name="Nolan M."/>
            <person name="Cheng J.F."/>
            <person name="Pitluck S."/>
            <person name="Liolios K."/>
            <person name="Pagani I."/>
            <person name="Mikhailova N."/>
            <person name="Ivanova N."/>
            <person name="Mavromatis K."/>
            <person name="Pati A."/>
            <person name="Tapia R."/>
            <person name="Han C."/>
            <person name="Goodwin L."/>
            <person name="Chen A."/>
            <person name="Palaniappan K."/>
            <person name="Land M."/>
            <person name="Hauser L."/>
            <person name="Chang Y.J."/>
            <person name="Jeffries C.D."/>
            <person name="Brambilla E.M."/>
            <person name="Rohde M."/>
            <person name="Goker M."/>
            <person name="Detter J.C."/>
            <person name="Woyke T."/>
            <person name="Bristow J."/>
            <person name="Eisen J.A."/>
            <person name="Markowitz V."/>
            <person name="Hugenholtz P."/>
            <person name="Kyrpides N.C."/>
            <person name="Klenk H.P."/>
        </authorList>
    </citation>
    <scope>NUCLEOTIDE SEQUENCE [LARGE SCALE GENOMIC DNA]</scope>
    <source>
        <strain evidence="8">DSM 21211 / LMG 22137 / NRRL B-23946 / LB-34</strain>
    </source>
</reference>